<dbReference type="OrthoDB" id="6402191at2"/>
<dbReference type="RefSeq" id="WP_143236616.1">
    <property type="nucleotide sequence ID" value="NZ_VJWL01000005.1"/>
</dbReference>
<sequence length="101" mass="12022">MSLKQYERRNEHHLARGYFERVLAELVSSPEKMMIVRSNVDTYSQHQHLPKSAQAALRRFQHFFAVSEDPTELQRWVLEDSYEGRRFRQFPLLFKGVLPSA</sequence>
<proteinExistence type="predicted"/>
<reference evidence="1 2" key="1">
    <citation type="submission" date="2019-07" db="EMBL/GenBank/DDBJ databases">
        <authorList>
            <person name="Yang M."/>
            <person name="Zhao D."/>
            <person name="Xiang H."/>
        </authorList>
    </citation>
    <scope>NUCLEOTIDE SEQUENCE [LARGE SCALE GENOMIC DNA]</scope>
    <source>
        <strain evidence="1 2">IM1326</strain>
    </source>
</reference>
<dbReference type="AlphaFoldDB" id="A0A552WYV9"/>
<protein>
    <submittedName>
        <fullName evidence="1">Uncharacterized protein</fullName>
    </submittedName>
</protein>
<dbReference type="Proteomes" id="UP000320359">
    <property type="component" value="Unassembled WGS sequence"/>
</dbReference>
<gene>
    <name evidence="1" type="ORF">FM042_11640</name>
</gene>
<evidence type="ECO:0000313" key="1">
    <source>
        <dbReference type="EMBL" id="TRW47977.1"/>
    </source>
</evidence>
<name>A0A552WYV9_9GAMM</name>
<organism evidence="1 2">
    <name type="scientific">Aliidiomarina halalkaliphila</name>
    <dbReference type="NCBI Taxonomy" id="2593535"/>
    <lineage>
        <taxon>Bacteria</taxon>
        <taxon>Pseudomonadati</taxon>
        <taxon>Pseudomonadota</taxon>
        <taxon>Gammaproteobacteria</taxon>
        <taxon>Alteromonadales</taxon>
        <taxon>Idiomarinaceae</taxon>
        <taxon>Aliidiomarina</taxon>
    </lineage>
</organism>
<keyword evidence="2" id="KW-1185">Reference proteome</keyword>
<accession>A0A552WYV9</accession>
<comment type="caution">
    <text evidence="1">The sequence shown here is derived from an EMBL/GenBank/DDBJ whole genome shotgun (WGS) entry which is preliminary data.</text>
</comment>
<evidence type="ECO:0000313" key="2">
    <source>
        <dbReference type="Proteomes" id="UP000320359"/>
    </source>
</evidence>
<dbReference type="EMBL" id="VJWL01000005">
    <property type="protein sequence ID" value="TRW47977.1"/>
    <property type="molecule type" value="Genomic_DNA"/>
</dbReference>